<evidence type="ECO:0000256" key="5">
    <source>
        <dbReference type="SAM" id="Phobius"/>
    </source>
</evidence>
<dbReference type="GO" id="GO:0009403">
    <property type="term" value="P:toxin biosynthetic process"/>
    <property type="evidence" value="ECO:0007669"/>
    <property type="project" value="InterPro"/>
</dbReference>
<dbReference type="Proteomes" id="UP000199136">
    <property type="component" value="Unassembled WGS sequence"/>
</dbReference>
<gene>
    <name evidence="6" type="ORF">SAMN04488506_0789</name>
</gene>
<dbReference type="STRING" id="82801.SAMN04488506_0789"/>
<dbReference type="PANTHER" id="PTHR37306">
    <property type="entry name" value="COLICIN V PRODUCTION PROTEIN"/>
    <property type="match status" value="1"/>
</dbReference>
<dbReference type="AlphaFoldDB" id="A0A1I5W5S9"/>
<feature type="transmembrane region" description="Helical" evidence="5">
    <location>
        <begin position="123"/>
        <end position="146"/>
    </location>
</feature>
<keyword evidence="7" id="KW-1185">Reference proteome</keyword>
<evidence type="ECO:0000256" key="4">
    <source>
        <dbReference type="ARBA" id="ARBA00023136"/>
    </source>
</evidence>
<comment type="subcellular location">
    <subcellularLocation>
        <location evidence="1">Membrane</location>
        <topology evidence="1">Multi-pass membrane protein</topology>
    </subcellularLocation>
</comment>
<keyword evidence="2 5" id="KW-0812">Transmembrane</keyword>
<keyword evidence="3 5" id="KW-1133">Transmembrane helix</keyword>
<dbReference type="OrthoDB" id="1809613at2"/>
<evidence type="ECO:0000256" key="1">
    <source>
        <dbReference type="ARBA" id="ARBA00004141"/>
    </source>
</evidence>
<keyword evidence="4 5" id="KW-0472">Membrane</keyword>
<evidence type="ECO:0000313" key="6">
    <source>
        <dbReference type="EMBL" id="SFQ15098.1"/>
    </source>
</evidence>
<evidence type="ECO:0000313" key="7">
    <source>
        <dbReference type="Proteomes" id="UP000199136"/>
    </source>
</evidence>
<sequence length="182" mass="20321">MWMTFGIIVFLLIGIYSGAKRGLVLQLILSIGFLVSYYFASRYYLEVSEYLQLVVPYPSASIDDSFVFYSGALSFQLDEAFYHGISFLLIIFLGWLVTRFIGGLSRGVKFLPVVKQANSIGGAVIGGVISYVEVFLLLFVLTMLPIDFVQEQFASSGLAKMIVTNTPILSEQIYSWWVSTIS</sequence>
<name>A0A1I5W5S9_9LACT</name>
<proteinExistence type="predicted"/>
<dbReference type="EMBL" id="FOXW01000002">
    <property type="protein sequence ID" value="SFQ15098.1"/>
    <property type="molecule type" value="Genomic_DNA"/>
</dbReference>
<dbReference type="Pfam" id="PF02674">
    <property type="entry name" value="Colicin_V"/>
    <property type="match status" value="1"/>
</dbReference>
<evidence type="ECO:0000256" key="2">
    <source>
        <dbReference type="ARBA" id="ARBA00022692"/>
    </source>
</evidence>
<reference evidence="6 7" key="1">
    <citation type="submission" date="2016-10" db="EMBL/GenBank/DDBJ databases">
        <authorList>
            <person name="de Groot N.N."/>
        </authorList>
    </citation>
    <scope>NUCLEOTIDE SEQUENCE [LARGE SCALE GENOMIC DNA]</scope>
    <source>
        <strain evidence="6 7">DSM 20581</strain>
    </source>
</reference>
<dbReference type="PANTHER" id="PTHR37306:SF1">
    <property type="entry name" value="COLICIN V PRODUCTION PROTEIN"/>
    <property type="match status" value="1"/>
</dbReference>
<protein>
    <submittedName>
        <fullName evidence="6">Uncharacterized membrane protein, required for colicin V production</fullName>
    </submittedName>
</protein>
<dbReference type="RefSeq" id="WP_092479844.1">
    <property type="nucleotide sequence ID" value="NZ_FOXW01000002.1"/>
</dbReference>
<evidence type="ECO:0000256" key="3">
    <source>
        <dbReference type="ARBA" id="ARBA00022989"/>
    </source>
</evidence>
<dbReference type="InterPro" id="IPR003825">
    <property type="entry name" value="Colicin-V_CvpA"/>
</dbReference>
<organism evidence="6 7">
    <name type="scientific">Desemzia incerta</name>
    <dbReference type="NCBI Taxonomy" id="82801"/>
    <lineage>
        <taxon>Bacteria</taxon>
        <taxon>Bacillati</taxon>
        <taxon>Bacillota</taxon>
        <taxon>Bacilli</taxon>
        <taxon>Lactobacillales</taxon>
        <taxon>Carnobacteriaceae</taxon>
        <taxon>Desemzia</taxon>
    </lineage>
</organism>
<feature type="transmembrane region" description="Helical" evidence="5">
    <location>
        <begin position="80"/>
        <end position="102"/>
    </location>
</feature>
<dbReference type="GO" id="GO:0016020">
    <property type="term" value="C:membrane"/>
    <property type="evidence" value="ECO:0007669"/>
    <property type="project" value="UniProtKB-SubCell"/>
</dbReference>
<accession>A0A1I5W5S9</accession>